<organism evidence="2 3">
    <name type="scientific">Sphingobium limneticum</name>
    <dbReference type="NCBI Taxonomy" id="1007511"/>
    <lineage>
        <taxon>Bacteria</taxon>
        <taxon>Pseudomonadati</taxon>
        <taxon>Pseudomonadota</taxon>
        <taxon>Alphaproteobacteria</taxon>
        <taxon>Sphingomonadales</taxon>
        <taxon>Sphingomonadaceae</taxon>
        <taxon>Sphingobium</taxon>
    </lineage>
</organism>
<evidence type="ECO:0000313" key="3">
    <source>
        <dbReference type="Proteomes" id="UP000325933"/>
    </source>
</evidence>
<reference evidence="3 4" key="1">
    <citation type="submission" date="2019-09" db="EMBL/GenBank/DDBJ databases">
        <authorList>
            <person name="Feng G."/>
        </authorList>
    </citation>
    <scope>NUCLEOTIDE SEQUENCE [LARGE SCALE GENOMIC DNA]</scope>
    <source>
        <strain evidence="2 3">KACC 19283</strain>
        <strain evidence="1 4">KACC 19284</strain>
    </source>
</reference>
<protein>
    <submittedName>
        <fullName evidence="2">Uncharacterized protein</fullName>
    </submittedName>
</protein>
<dbReference type="Proteomes" id="UP000326364">
    <property type="component" value="Unassembled WGS sequence"/>
</dbReference>
<evidence type="ECO:0000313" key="2">
    <source>
        <dbReference type="EMBL" id="KAA9032289.1"/>
    </source>
</evidence>
<evidence type="ECO:0000313" key="4">
    <source>
        <dbReference type="Proteomes" id="UP000326364"/>
    </source>
</evidence>
<dbReference type="Proteomes" id="UP000325933">
    <property type="component" value="Unassembled WGS sequence"/>
</dbReference>
<keyword evidence="4" id="KW-1185">Reference proteome</keyword>
<gene>
    <name evidence="2" type="ORF">F4U95_06240</name>
    <name evidence="1" type="ORF">F4U96_06240</name>
</gene>
<evidence type="ECO:0000313" key="1">
    <source>
        <dbReference type="EMBL" id="KAA9019831.1"/>
    </source>
</evidence>
<name>A0A5J5IBC8_9SPHN</name>
<dbReference type="EMBL" id="VYQB01000003">
    <property type="protein sequence ID" value="KAA9019831.1"/>
    <property type="molecule type" value="Genomic_DNA"/>
</dbReference>
<proteinExistence type="predicted"/>
<accession>A0A5J5IBC8</accession>
<dbReference type="AlphaFoldDB" id="A0A5J5IBC8"/>
<dbReference type="RefSeq" id="WP_150424985.1">
    <property type="nucleotide sequence ID" value="NZ_VYQA01000003.1"/>
</dbReference>
<comment type="caution">
    <text evidence="2">The sequence shown here is derived from an EMBL/GenBank/DDBJ whole genome shotgun (WGS) entry which is preliminary data.</text>
</comment>
<sequence>MGEVIAFPSKPLRGWLVFPDGELWGARKIGFGEEAAAYPPADALVALDCIMSIMREHDVRMGLPIIVNPLATVLGGAA</sequence>
<dbReference type="EMBL" id="VYQA01000003">
    <property type="protein sequence ID" value="KAA9032289.1"/>
    <property type="molecule type" value="Genomic_DNA"/>
</dbReference>